<dbReference type="OrthoDB" id="1667873at2759"/>
<gene>
    <name evidence="3" type="ORF">E2562_017002</name>
</gene>
<protein>
    <recommendedName>
        <fullName evidence="2">UspA domain-containing protein</fullName>
    </recommendedName>
</protein>
<sequence length="298" mass="31462">MSRELWFAGVAGDSIEQLKAAANGEQDDGVPGRWRARGGNGGSPLGSIDIKNYPNNLKRVVAGYHAASKLPPPAAKASFGGRTCGGADAPGAGGLWCYGGGGSGMVAGGGKKDGGGRRVMVVADGRAEATGALQWALSQAVRCNDAVLLLAVVRPATASAGEDGGESYCVNISRTRCYQQLDAMRCMCESARPEVKVEVCVVEAAGRERAPALVEAARRHGASLLVLGQRRRRPVARWLLALWPPAAAAKNKWRRRGGKRTVEYCIEHAPCVALGVRRRSSGGYLVSSKRHKDFWLLA</sequence>
<dbReference type="SUPFAM" id="SSF52402">
    <property type="entry name" value="Adenine nucleotide alpha hydrolases-like"/>
    <property type="match status" value="1"/>
</dbReference>
<dbReference type="InterPro" id="IPR014729">
    <property type="entry name" value="Rossmann-like_a/b/a_fold"/>
</dbReference>
<dbReference type="EMBL" id="SPHZ02000004">
    <property type="protein sequence ID" value="KAF0921732.1"/>
    <property type="molecule type" value="Genomic_DNA"/>
</dbReference>
<name>A0A6G1EBD3_9ORYZ</name>
<feature type="region of interest" description="Disordered" evidence="1">
    <location>
        <begin position="22"/>
        <end position="41"/>
    </location>
</feature>
<accession>A0A6G1EBD3</accession>
<dbReference type="InterPro" id="IPR006016">
    <property type="entry name" value="UspA"/>
</dbReference>
<evidence type="ECO:0000313" key="3">
    <source>
        <dbReference type="EMBL" id="KAF0921732.1"/>
    </source>
</evidence>
<evidence type="ECO:0000256" key="1">
    <source>
        <dbReference type="SAM" id="MobiDB-lite"/>
    </source>
</evidence>
<organism evidence="3 4">
    <name type="scientific">Oryza meyeriana var. granulata</name>
    <dbReference type="NCBI Taxonomy" id="110450"/>
    <lineage>
        <taxon>Eukaryota</taxon>
        <taxon>Viridiplantae</taxon>
        <taxon>Streptophyta</taxon>
        <taxon>Embryophyta</taxon>
        <taxon>Tracheophyta</taxon>
        <taxon>Spermatophyta</taxon>
        <taxon>Magnoliopsida</taxon>
        <taxon>Liliopsida</taxon>
        <taxon>Poales</taxon>
        <taxon>Poaceae</taxon>
        <taxon>BOP clade</taxon>
        <taxon>Oryzoideae</taxon>
        <taxon>Oryzeae</taxon>
        <taxon>Oryzinae</taxon>
        <taxon>Oryza</taxon>
        <taxon>Oryza meyeriana</taxon>
    </lineage>
</organism>
<keyword evidence="4" id="KW-1185">Reference proteome</keyword>
<feature type="domain" description="UspA" evidence="2">
    <location>
        <begin position="117"/>
        <end position="240"/>
    </location>
</feature>
<dbReference type="PANTHER" id="PTHR47000">
    <property type="entry name" value="ADENINE NUCLEOTIDE ALPHA HYDROLASES-LIKE SUPERFAMILY PROTEIN"/>
    <property type="match status" value="1"/>
</dbReference>
<evidence type="ECO:0000313" key="4">
    <source>
        <dbReference type="Proteomes" id="UP000479710"/>
    </source>
</evidence>
<dbReference type="Pfam" id="PF00582">
    <property type="entry name" value="Usp"/>
    <property type="match status" value="1"/>
</dbReference>
<dbReference type="Proteomes" id="UP000479710">
    <property type="component" value="Unassembled WGS sequence"/>
</dbReference>
<comment type="caution">
    <text evidence="3">The sequence shown here is derived from an EMBL/GenBank/DDBJ whole genome shotgun (WGS) entry which is preliminary data.</text>
</comment>
<proteinExistence type="predicted"/>
<evidence type="ECO:0000259" key="2">
    <source>
        <dbReference type="Pfam" id="PF00582"/>
    </source>
</evidence>
<dbReference type="AlphaFoldDB" id="A0A6G1EBD3"/>
<dbReference type="CDD" id="cd00293">
    <property type="entry name" value="USP-like"/>
    <property type="match status" value="1"/>
</dbReference>
<dbReference type="Gene3D" id="3.40.50.620">
    <property type="entry name" value="HUPs"/>
    <property type="match status" value="1"/>
</dbReference>
<reference evidence="3 4" key="1">
    <citation type="submission" date="2019-11" db="EMBL/GenBank/DDBJ databases">
        <title>Whole genome sequence of Oryza granulata.</title>
        <authorList>
            <person name="Li W."/>
        </authorList>
    </citation>
    <scope>NUCLEOTIDE SEQUENCE [LARGE SCALE GENOMIC DNA]</scope>
    <source>
        <strain evidence="4">cv. Menghai</strain>
        <tissue evidence="3">Leaf</tissue>
    </source>
</reference>
<dbReference type="PANTHER" id="PTHR47000:SF11">
    <property type="entry name" value="ADENINE NUCLEOTIDE ALPHA HYDROLASE-LIKE SUPERFAMILY PROTEIN"/>
    <property type="match status" value="1"/>
</dbReference>